<comment type="subcellular location">
    <subcellularLocation>
        <location evidence="1 7">Cell outer membrane</location>
        <topology evidence="1 7">Multi-pass membrane protein</topology>
    </subcellularLocation>
</comment>
<dbReference type="InterPro" id="IPR023996">
    <property type="entry name" value="TonB-dep_OMP_SusC/RagA"/>
</dbReference>
<reference evidence="9" key="2">
    <citation type="submission" date="2021-04" db="EMBL/GenBank/DDBJ databases">
        <authorList>
            <person name="Zhang T."/>
            <person name="Zhang Y."/>
            <person name="Lu D."/>
            <person name="Zuo D."/>
            <person name="Du Z."/>
        </authorList>
    </citation>
    <scope>NUCLEOTIDE SEQUENCE</scope>
    <source>
        <strain evidence="9">JR1</strain>
    </source>
</reference>
<evidence type="ECO:0000256" key="3">
    <source>
        <dbReference type="ARBA" id="ARBA00022452"/>
    </source>
</evidence>
<name>A0A941F479_9BACT</name>
<dbReference type="EMBL" id="JAGTAR010000015">
    <property type="protein sequence ID" value="MBR8536109.1"/>
    <property type="molecule type" value="Genomic_DNA"/>
</dbReference>
<dbReference type="InterPro" id="IPR036942">
    <property type="entry name" value="Beta-barrel_TonB_sf"/>
</dbReference>
<evidence type="ECO:0000313" key="9">
    <source>
        <dbReference type="EMBL" id="MBR8536109.1"/>
    </source>
</evidence>
<dbReference type="InterPro" id="IPR037066">
    <property type="entry name" value="Plug_dom_sf"/>
</dbReference>
<dbReference type="NCBIfam" id="TIGR04057">
    <property type="entry name" value="SusC_RagA_signa"/>
    <property type="match status" value="1"/>
</dbReference>
<dbReference type="InterPro" id="IPR012910">
    <property type="entry name" value="Plug_dom"/>
</dbReference>
<protein>
    <submittedName>
        <fullName evidence="9">TonB-dependent receptor</fullName>
    </submittedName>
</protein>
<comment type="similarity">
    <text evidence="7">Belongs to the TonB-dependent receptor family.</text>
</comment>
<dbReference type="Gene3D" id="2.40.170.20">
    <property type="entry name" value="TonB-dependent receptor, beta-barrel domain"/>
    <property type="match status" value="1"/>
</dbReference>
<evidence type="ECO:0000313" key="10">
    <source>
        <dbReference type="Proteomes" id="UP000679220"/>
    </source>
</evidence>
<evidence type="ECO:0000256" key="7">
    <source>
        <dbReference type="PROSITE-ProRule" id="PRU01360"/>
    </source>
</evidence>
<keyword evidence="5 7" id="KW-0472">Membrane</keyword>
<keyword evidence="9" id="KW-0675">Receptor</keyword>
<evidence type="ECO:0000256" key="4">
    <source>
        <dbReference type="ARBA" id="ARBA00022692"/>
    </source>
</evidence>
<dbReference type="Pfam" id="PF07715">
    <property type="entry name" value="Plug"/>
    <property type="match status" value="1"/>
</dbReference>
<keyword evidence="6 7" id="KW-0998">Cell outer membrane</keyword>
<keyword evidence="4 7" id="KW-0812">Transmembrane</keyword>
<dbReference type="SUPFAM" id="SSF56935">
    <property type="entry name" value="Porins"/>
    <property type="match status" value="1"/>
</dbReference>
<gene>
    <name evidence="9" type="ORF">KDU71_11120</name>
</gene>
<dbReference type="Gene3D" id="2.60.40.1120">
    <property type="entry name" value="Carboxypeptidase-like, regulatory domain"/>
    <property type="match status" value="1"/>
</dbReference>
<evidence type="ECO:0000259" key="8">
    <source>
        <dbReference type="Pfam" id="PF07715"/>
    </source>
</evidence>
<dbReference type="PROSITE" id="PS52016">
    <property type="entry name" value="TONB_DEPENDENT_REC_3"/>
    <property type="match status" value="1"/>
</dbReference>
<dbReference type="Pfam" id="PF13715">
    <property type="entry name" value="CarbopepD_reg_2"/>
    <property type="match status" value="1"/>
</dbReference>
<organism evidence="9 10">
    <name type="scientific">Carboxylicivirga sediminis</name>
    <dbReference type="NCBI Taxonomy" id="2006564"/>
    <lineage>
        <taxon>Bacteria</taxon>
        <taxon>Pseudomonadati</taxon>
        <taxon>Bacteroidota</taxon>
        <taxon>Bacteroidia</taxon>
        <taxon>Marinilabiliales</taxon>
        <taxon>Marinilabiliaceae</taxon>
        <taxon>Carboxylicivirga</taxon>
    </lineage>
</organism>
<dbReference type="SUPFAM" id="SSF49464">
    <property type="entry name" value="Carboxypeptidase regulatory domain-like"/>
    <property type="match status" value="1"/>
</dbReference>
<dbReference type="AlphaFoldDB" id="A0A941F479"/>
<dbReference type="Gene3D" id="2.170.130.10">
    <property type="entry name" value="TonB-dependent receptor, plug domain"/>
    <property type="match status" value="1"/>
</dbReference>
<reference evidence="9" key="1">
    <citation type="journal article" date="2018" name="Int. J. Syst. Evol. Microbiol.">
        <title>Carboxylicivirga sediminis sp. nov., isolated from coastal sediment.</title>
        <authorList>
            <person name="Wang F.Q."/>
            <person name="Ren L.H."/>
            <person name="Zou R.J."/>
            <person name="Sun Y.Z."/>
            <person name="Liu X.J."/>
            <person name="Jiang F."/>
            <person name="Liu L.J."/>
        </authorList>
    </citation>
    <scope>NUCLEOTIDE SEQUENCE</scope>
    <source>
        <strain evidence="9">JR1</strain>
    </source>
</reference>
<dbReference type="InterPro" id="IPR008969">
    <property type="entry name" value="CarboxyPept-like_regulatory"/>
</dbReference>
<dbReference type="Proteomes" id="UP000679220">
    <property type="component" value="Unassembled WGS sequence"/>
</dbReference>
<keyword evidence="2 7" id="KW-0813">Transport</keyword>
<evidence type="ECO:0000256" key="5">
    <source>
        <dbReference type="ARBA" id="ARBA00023136"/>
    </source>
</evidence>
<dbReference type="RefSeq" id="WP_212190824.1">
    <property type="nucleotide sequence ID" value="NZ_JAGTAR010000015.1"/>
</dbReference>
<evidence type="ECO:0000256" key="6">
    <source>
        <dbReference type="ARBA" id="ARBA00023237"/>
    </source>
</evidence>
<proteinExistence type="inferred from homology"/>
<keyword evidence="3 7" id="KW-1134">Transmembrane beta strand</keyword>
<evidence type="ECO:0000256" key="2">
    <source>
        <dbReference type="ARBA" id="ARBA00022448"/>
    </source>
</evidence>
<keyword evidence="10" id="KW-1185">Reference proteome</keyword>
<evidence type="ECO:0000256" key="1">
    <source>
        <dbReference type="ARBA" id="ARBA00004571"/>
    </source>
</evidence>
<dbReference type="GO" id="GO:0009279">
    <property type="term" value="C:cell outer membrane"/>
    <property type="evidence" value="ECO:0007669"/>
    <property type="project" value="UniProtKB-SubCell"/>
</dbReference>
<accession>A0A941F479</accession>
<sequence>MKKKHVIRCLSRIAASELNLKRKLIFLFLILLLGVTSTQNSYSQDAGSRKKKTISGSIKDETGETLPGVNVLIKGTTNGTISDMNGNYIISDVPVGSVLKFSFIGMANQEVVVGRELTIDVQMMPAAIGLDEVVAVGYGTQKKRDVTGAVASVSSEDIPKGLNKDVGSTLSGMTAGVNVIQSGGADPNALPKIRIRGSNSINLSSEPLYVVDGIPIDPEMNNTIDPSIIERIDILKDASAAAIYGIRGANGVILIKTKDAAETEGLIAYNSKFGIQKLIRPFEYAPASELAKIENEVAEAEGNDPIYSDEEIANMGDGYDYIDETFRTAFYQDHNLNFIKGNKKNQVFVSLGYTNQEGILKNTDFERYTFSVKTSSQLSKNFSISNNIKTAFIDANYTNYSPGSSSESVMYNILQVNPLIPFYNEDGTYGEPPVGVAGTNPLPYLYDVEKNNKVYNVLLSTQLNYKLTKKIDVKLTGSYIYNNDLKNRFFPSTTKEGAIDANGLSGMAKKSSARSSKLLGDFLVTYNNKWNKHKLVTLAGVSAEKNRKELFDITAKGFATEDVSFNNLGMASSFTNPASSVISPSTLGYLARAEYSFGLKYNLTASMRYDGASVLPKDNRWGFFPSAGASWWLSEEGFVGNLKDKLGIKIRLGYGLTGNINGIAEGASLVKMDGVYTKYTFDGNNLITGLAPGNIANTDLQWEKTKQSNVGLDLILTNTPWSLSFDYYNKQTTNLIFNMPINQYYGHKTIIVSDGVVSNEGFEINLSGKIKLANHLSLEMNGNFSYNDNKVDVLPNENTMLLTGYNVGIGQGTIDYNRWMVGQPISTFYGYKADRIIQENDEQTLQPNSEPGDYLFKDLNEDGVIDEQDKTILGHGLPKYRAALNLNLSYKRWYLGAQFTGSFDVDRFNVNRAKNESRFWDTALDRWTPINTDTPIAKSGSWKTTQYGSFASDYFVEDASYVRLQNLTLGYDLNLNRSEFLKSCNISVTAQNLFTITNYSGFDPESSTGNTNTNLGLDQNGSPQSRNYLLTLNLKF</sequence>
<dbReference type="NCBIfam" id="TIGR04056">
    <property type="entry name" value="OMP_RagA_SusC"/>
    <property type="match status" value="1"/>
</dbReference>
<feature type="domain" description="TonB-dependent receptor plug" evidence="8">
    <location>
        <begin position="142"/>
        <end position="252"/>
    </location>
</feature>
<dbReference type="InterPro" id="IPR023997">
    <property type="entry name" value="TonB-dep_OMP_SusC/RagA_CS"/>
</dbReference>
<comment type="caution">
    <text evidence="9">The sequence shown here is derived from an EMBL/GenBank/DDBJ whole genome shotgun (WGS) entry which is preliminary data.</text>
</comment>
<dbReference type="InterPro" id="IPR039426">
    <property type="entry name" value="TonB-dep_rcpt-like"/>
</dbReference>